<dbReference type="AlphaFoldDB" id="A0A139WE48"/>
<dbReference type="InterPro" id="IPR039527">
    <property type="entry name" value="PIGG/GPI7"/>
</dbReference>
<keyword evidence="2" id="KW-0808">Transferase</keyword>
<protein>
    <submittedName>
        <fullName evidence="2">GPI ethanolamine phosphate transferase 2-like Protein</fullName>
    </submittedName>
</protein>
<organism evidence="2 3">
    <name type="scientific">Tribolium castaneum</name>
    <name type="common">Red flour beetle</name>
    <dbReference type="NCBI Taxonomy" id="7070"/>
    <lineage>
        <taxon>Eukaryota</taxon>
        <taxon>Metazoa</taxon>
        <taxon>Ecdysozoa</taxon>
        <taxon>Arthropoda</taxon>
        <taxon>Hexapoda</taxon>
        <taxon>Insecta</taxon>
        <taxon>Pterygota</taxon>
        <taxon>Neoptera</taxon>
        <taxon>Endopterygota</taxon>
        <taxon>Coleoptera</taxon>
        <taxon>Polyphaga</taxon>
        <taxon>Cucujiformia</taxon>
        <taxon>Tenebrionidae</taxon>
        <taxon>Tenebrionidae incertae sedis</taxon>
        <taxon>Tribolium</taxon>
    </lineage>
</organism>
<evidence type="ECO:0000313" key="3">
    <source>
        <dbReference type="Proteomes" id="UP000007266"/>
    </source>
</evidence>
<dbReference type="GO" id="GO:0016020">
    <property type="term" value="C:membrane"/>
    <property type="evidence" value="ECO:0007669"/>
    <property type="project" value="GOC"/>
</dbReference>
<evidence type="ECO:0000313" key="2">
    <source>
        <dbReference type="EMBL" id="KYB26204.1"/>
    </source>
</evidence>
<proteinExistence type="predicted"/>
<dbReference type="PANTHER" id="PTHR23072">
    <property type="entry name" value="PHOSPHATIDYLINOSITOL GLYCAN-RELATED"/>
    <property type="match status" value="1"/>
</dbReference>
<sequence length="446" mass="50053">MYTLLTLIESCMNSRPITSLSNDPNDLEPLTPGHWGPLDGAVRNSHVVAAGQPPVQVTIGGKNKADILEKMEERISVAVPSQEQVEDSIDYFLATGHLGDFVGGQPASLTLAVRTHHRNPRGRRRHHQGRISEDREWNHKKRSLDHIGHVYGPKSPLILSKLKEMDYVIEEIYKTDAILMVTGDHGMRDSGGHGGSTHPETNVPFIVLGVPCINDSFAQIDIPANLAILQNFDVPTTSIGQLHKSLLSHLQQSEFLQALRYNTFLLTNKLDLCEETIHTADHLFDLFLLNQKKELAESAAQLYENCARKISETLQKLSIQQNAASLIVATATTVVILLKVIQKLFGVSPKTDRFEQLTMLALLFLQFAHFHVAMDMLLTVTILFLVVRNLACFETKHLQCANKSFLMFMSIVHPLSFLSSSYLEEEHQFWEILDFAFCSTQTRSHT</sequence>
<feature type="transmembrane region" description="Helical" evidence="1">
    <location>
        <begin position="376"/>
        <end position="393"/>
    </location>
</feature>
<dbReference type="GO" id="GO:0006506">
    <property type="term" value="P:GPI anchor biosynthetic process"/>
    <property type="evidence" value="ECO:0007669"/>
    <property type="project" value="InterPro"/>
</dbReference>
<name>A0A139WE48_TRICA</name>
<keyword evidence="1" id="KW-0812">Transmembrane</keyword>
<dbReference type="Gene3D" id="3.40.720.10">
    <property type="entry name" value="Alkaline Phosphatase, subunit A"/>
    <property type="match status" value="1"/>
</dbReference>
<dbReference type="InterPro" id="IPR017850">
    <property type="entry name" value="Alkaline_phosphatase_core_sf"/>
</dbReference>
<dbReference type="EMBL" id="KQ971355">
    <property type="protein sequence ID" value="KYB26204.1"/>
    <property type="molecule type" value="Genomic_DNA"/>
</dbReference>
<reference evidence="2 3" key="1">
    <citation type="journal article" date="2008" name="Nature">
        <title>The genome of the model beetle and pest Tribolium castaneum.</title>
        <authorList>
            <consortium name="Tribolium Genome Sequencing Consortium"/>
            <person name="Richards S."/>
            <person name="Gibbs R.A."/>
            <person name="Weinstock G.M."/>
            <person name="Brown S.J."/>
            <person name="Denell R."/>
            <person name="Beeman R.W."/>
            <person name="Gibbs R."/>
            <person name="Beeman R.W."/>
            <person name="Brown S.J."/>
            <person name="Bucher G."/>
            <person name="Friedrich M."/>
            <person name="Grimmelikhuijzen C.J."/>
            <person name="Klingler M."/>
            <person name="Lorenzen M."/>
            <person name="Richards S."/>
            <person name="Roth S."/>
            <person name="Schroder R."/>
            <person name="Tautz D."/>
            <person name="Zdobnov E.M."/>
            <person name="Muzny D."/>
            <person name="Gibbs R.A."/>
            <person name="Weinstock G.M."/>
            <person name="Attaway T."/>
            <person name="Bell S."/>
            <person name="Buhay C.J."/>
            <person name="Chandrabose M.N."/>
            <person name="Chavez D."/>
            <person name="Clerk-Blankenburg K.P."/>
            <person name="Cree A."/>
            <person name="Dao M."/>
            <person name="Davis C."/>
            <person name="Chacko J."/>
            <person name="Dinh H."/>
            <person name="Dugan-Rocha S."/>
            <person name="Fowler G."/>
            <person name="Garner T.T."/>
            <person name="Garnes J."/>
            <person name="Gnirke A."/>
            <person name="Hawes A."/>
            <person name="Hernandez J."/>
            <person name="Hines S."/>
            <person name="Holder M."/>
            <person name="Hume J."/>
            <person name="Jhangiani S.N."/>
            <person name="Joshi V."/>
            <person name="Khan Z.M."/>
            <person name="Jackson L."/>
            <person name="Kovar C."/>
            <person name="Kowis A."/>
            <person name="Lee S."/>
            <person name="Lewis L.R."/>
            <person name="Margolis J."/>
            <person name="Morgan M."/>
            <person name="Nazareth L.V."/>
            <person name="Nguyen N."/>
            <person name="Okwuonu G."/>
            <person name="Parker D."/>
            <person name="Richards S."/>
            <person name="Ruiz S.J."/>
            <person name="Santibanez J."/>
            <person name="Savard J."/>
            <person name="Scherer S.E."/>
            <person name="Schneider B."/>
            <person name="Sodergren E."/>
            <person name="Tautz D."/>
            <person name="Vattahil S."/>
            <person name="Villasana D."/>
            <person name="White C.S."/>
            <person name="Wright R."/>
            <person name="Park Y."/>
            <person name="Beeman R.W."/>
            <person name="Lord J."/>
            <person name="Oppert B."/>
            <person name="Lorenzen M."/>
            <person name="Brown S."/>
            <person name="Wang L."/>
            <person name="Savard J."/>
            <person name="Tautz D."/>
            <person name="Richards S."/>
            <person name="Weinstock G."/>
            <person name="Gibbs R.A."/>
            <person name="Liu Y."/>
            <person name="Worley K."/>
            <person name="Weinstock G."/>
            <person name="Elsik C.G."/>
            <person name="Reese J.T."/>
            <person name="Elhaik E."/>
            <person name="Landan G."/>
            <person name="Graur D."/>
            <person name="Arensburger P."/>
            <person name="Atkinson P."/>
            <person name="Beeman R.W."/>
            <person name="Beidler J."/>
            <person name="Brown S.J."/>
            <person name="Demuth J.P."/>
            <person name="Drury D.W."/>
            <person name="Du Y.Z."/>
            <person name="Fujiwara H."/>
            <person name="Lorenzen M."/>
            <person name="Maselli V."/>
            <person name="Osanai M."/>
            <person name="Park Y."/>
            <person name="Robertson H.M."/>
            <person name="Tu Z."/>
            <person name="Wang J.J."/>
            <person name="Wang S."/>
            <person name="Richards S."/>
            <person name="Song H."/>
            <person name="Zhang L."/>
            <person name="Sodergren E."/>
            <person name="Werner D."/>
            <person name="Stanke M."/>
            <person name="Morgenstern B."/>
            <person name="Solovyev V."/>
            <person name="Kosarev P."/>
            <person name="Brown G."/>
            <person name="Chen H.C."/>
            <person name="Ermolaeva O."/>
            <person name="Hlavina W."/>
            <person name="Kapustin Y."/>
            <person name="Kiryutin B."/>
            <person name="Kitts P."/>
            <person name="Maglott D."/>
            <person name="Pruitt K."/>
            <person name="Sapojnikov V."/>
            <person name="Souvorov A."/>
            <person name="Mackey A.J."/>
            <person name="Waterhouse R.M."/>
            <person name="Wyder S."/>
            <person name="Zdobnov E.M."/>
            <person name="Zdobnov E.M."/>
            <person name="Wyder S."/>
            <person name="Kriventseva E.V."/>
            <person name="Kadowaki T."/>
            <person name="Bork P."/>
            <person name="Aranda M."/>
            <person name="Bao R."/>
            <person name="Beermann A."/>
            <person name="Berns N."/>
            <person name="Bolognesi R."/>
            <person name="Bonneton F."/>
            <person name="Bopp D."/>
            <person name="Brown S.J."/>
            <person name="Bucher G."/>
            <person name="Butts T."/>
            <person name="Chaumot A."/>
            <person name="Denell R.E."/>
            <person name="Ferrier D.E."/>
            <person name="Friedrich M."/>
            <person name="Gordon C.M."/>
            <person name="Jindra M."/>
            <person name="Klingler M."/>
            <person name="Lan Q."/>
            <person name="Lattorff H.M."/>
            <person name="Laudet V."/>
            <person name="von Levetsow C."/>
            <person name="Liu Z."/>
            <person name="Lutz R."/>
            <person name="Lynch J.A."/>
            <person name="da Fonseca R.N."/>
            <person name="Posnien N."/>
            <person name="Reuter R."/>
            <person name="Roth S."/>
            <person name="Savard J."/>
            <person name="Schinko J.B."/>
            <person name="Schmitt C."/>
            <person name="Schoppmeier M."/>
            <person name="Schroder R."/>
            <person name="Shippy T.D."/>
            <person name="Simonnet F."/>
            <person name="Marques-Souza H."/>
            <person name="Tautz D."/>
            <person name="Tomoyasu Y."/>
            <person name="Trauner J."/>
            <person name="Van der Zee M."/>
            <person name="Vervoort M."/>
            <person name="Wittkopp N."/>
            <person name="Wimmer E.A."/>
            <person name="Yang X."/>
            <person name="Jones A.K."/>
            <person name="Sattelle D.B."/>
            <person name="Ebert P.R."/>
            <person name="Nelson D."/>
            <person name="Scott J.G."/>
            <person name="Beeman R.W."/>
            <person name="Muthukrishnan S."/>
            <person name="Kramer K.J."/>
            <person name="Arakane Y."/>
            <person name="Beeman R.W."/>
            <person name="Zhu Q."/>
            <person name="Hogenkamp D."/>
            <person name="Dixit R."/>
            <person name="Oppert B."/>
            <person name="Jiang H."/>
            <person name="Zou Z."/>
            <person name="Marshall J."/>
            <person name="Elpidina E."/>
            <person name="Vinokurov K."/>
            <person name="Oppert C."/>
            <person name="Zou Z."/>
            <person name="Evans J."/>
            <person name="Lu Z."/>
            <person name="Zhao P."/>
            <person name="Sumathipala N."/>
            <person name="Altincicek B."/>
            <person name="Vilcinskas A."/>
            <person name="Williams M."/>
            <person name="Hultmark D."/>
            <person name="Hetru C."/>
            <person name="Jiang H."/>
            <person name="Grimmelikhuijzen C.J."/>
            <person name="Hauser F."/>
            <person name="Cazzamali G."/>
            <person name="Williamson M."/>
            <person name="Park Y."/>
            <person name="Li B."/>
            <person name="Tanaka Y."/>
            <person name="Predel R."/>
            <person name="Neupert S."/>
            <person name="Schachtner J."/>
            <person name="Verleyen P."/>
            <person name="Raible F."/>
            <person name="Bork P."/>
            <person name="Friedrich M."/>
            <person name="Walden K.K."/>
            <person name="Robertson H.M."/>
            <person name="Angeli S."/>
            <person name="Foret S."/>
            <person name="Bucher G."/>
            <person name="Schuetz S."/>
            <person name="Maleszka R."/>
            <person name="Wimmer E.A."/>
            <person name="Beeman R.W."/>
            <person name="Lorenzen M."/>
            <person name="Tomoyasu Y."/>
            <person name="Miller S.C."/>
            <person name="Grossmann D."/>
            <person name="Bucher G."/>
        </authorList>
    </citation>
    <scope>NUCLEOTIDE SEQUENCE [LARGE SCALE GENOMIC DNA]</scope>
    <source>
        <strain evidence="2 3">Georgia GA2</strain>
    </source>
</reference>
<reference evidence="2 3" key="2">
    <citation type="journal article" date="2010" name="Nucleic Acids Res.">
        <title>BeetleBase in 2010: revisions to provide comprehensive genomic information for Tribolium castaneum.</title>
        <authorList>
            <person name="Kim H.S."/>
            <person name="Murphy T."/>
            <person name="Xia J."/>
            <person name="Caragea D."/>
            <person name="Park Y."/>
            <person name="Beeman R.W."/>
            <person name="Lorenzen M.D."/>
            <person name="Butcher S."/>
            <person name="Manak J.R."/>
            <person name="Brown S.J."/>
        </authorList>
    </citation>
    <scope>GENOME REANNOTATION</scope>
    <source>
        <strain evidence="2 3">Georgia GA2</strain>
    </source>
</reference>
<gene>
    <name evidence="2" type="primary">AUGUSTUS-3.0.2_31215</name>
    <name evidence="2" type="ORF">TcasGA2_TC031215</name>
</gene>
<dbReference type="eggNOG" id="KOG2125">
    <property type="taxonomic scope" value="Eukaryota"/>
</dbReference>
<evidence type="ECO:0000256" key="1">
    <source>
        <dbReference type="SAM" id="Phobius"/>
    </source>
</evidence>
<dbReference type="Proteomes" id="UP000007266">
    <property type="component" value="Linkage group 7"/>
</dbReference>
<dbReference type="GO" id="GO:0051377">
    <property type="term" value="F:mannose-ethanolamine phosphotransferase activity"/>
    <property type="evidence" value="ECO:0007669"/>
    <property type="project" value="InterPro"/>
</dbReference>
<keyword evidence="1" id="KW-1133">Transmembrane helix</keyword>
<keyword evidence="1" id="KW-0472">Membrane</keyword>
<accession>A0A139WE48</accession>
<keyword evidence="3" id="KW-1185">Reference proteome</keyword>
<dbReference type="SUPFAM" id="SSF53649">
    <property type="entry name" value="Alkaline phosphatase-like"/>
    <property type="match status" value="1"/>
</dbReference>
<dbReference type="PANTHER" id="PTHR23072:SF0">
    <property type="entry name" value="GPI ETHANOLAMINE PHOSPHATE TRANSFERASE 2"/>
    <property type="match status" value="1"/>
</dbReference>